<dbReference type="InterPro" id="IPR050679">
    <property type="entry name" value="Bact_HTH_transcr_reg"/>
</dbReference>
<reference evidence="5 6" key="1">
    <citation type="submission" date="2019-03" db="EMBL/GenBank/DDBJ databases">
        <title>Glutamicibacter sp. LJH19 genome.</title>
        <authorList>
            <person name="Sinai Borker S."/>
            <person name="Kumar R."/>
        </authorList>
    </citation>
    <scope>NUCLEOTIDE SEQUENCE [LARGE SCALE GENOMIC DNA]</scope>
    <source>
        <strain evidence="5 6">LJH19</strain>
    </source>
</reference>
<dbReference type="EMBL" id="SPDS01000002">
    <property type="protein sequence ID" value="TFH55136.1"/>
    <property type="molecule type" value="Genomic_DNA"/>
</dbReference>
<dbReference type="Gene3D" id="1.10.10.10">
    <property type="entry name" value="Winged helix-like DNA-binding domain superfamily/Winged helix DNA-binding domain"/>
    <property type="match status" value="1"/>
</dbReference>
<evidence type="ECO:0000256" key="3">
    <source>
        <dbReference type="ARBA" id="ARBA00023163"/>
    </source>
</evidence>
<evidence type="ECO:0000313" key="6">
    <source>
        <dbReference type="Proteomes" id="UP000297638"/>
    </source>
</evidence>
<dbReference type="InterPro" id="IPR036390">
    <property type="entry name" value="WH_DNA-bd_sf"/>
</dbReference>
<dbReference type="Gene3D" id="3.40.1410.10">
    <property type="entry name" value="Chorismate lyase-like"/>
    <property type="match status" value="1"/>
</dbReference>
<dbReference type="InterPro" id="IPR000524">
    <property type="entry name" value="Tscrpt_reg_HTH_GntR"/>
</dbReference>
<gene>
    <name evidence="5" type="ORF">EXY26_14400</name>
</gene>
<evidence type="ECO:0000313" key="5">
    <source>
        <dbReference type="EMBL" id="TFH55136.1"/>
    </source>
</evidence>
<keyword evidence="3" id="KW-0804">Transcription</keyword>
<dbReference type="Pfam" id="PF07702">
    <property type="entry name" value="UTRA"/>
    <property type="match status" value="1"/>
</dbReference>
<feature type="domain" description="HTH gntR-type" evidence="4">
    <location>
        <begin position="6"/>
        <end position="74"/>
    </location>
</feature>
<keyword evidence="2" id="KW-0238">DNA-binding</keyword>
<comment type="caution">
    <text evidence="5">The sequence shown here is derived from an EMBL/GenBank/DDBJ whole genome shotgun (WGS) entry which is preliminary data.</text>
</comment>
<dbReference type="InterPro" id="IPR011663">
    <property type="entry name" value="UTRA"/>
</dbReference>
<dbReference type="GO" id="GO:0003677">
    <property type="term" value="F:DNA binding"/>
    <property type="evidence" value="ECO:0007669"/>
    <property type="project" value="UniProtKB-KW"/>
</dbReference>
<dbReference type="SMART" id="SM00866">
    <property type="entry name" value="UTRA"/>
    <property type="match status" value="1"/>
</dbReference>
<dbReference type="SUPFAM" id="SSF46785">
    <property type="entry name" value="Winged helix' DNA-binding domain"/>
    <property type="match status" value="1"/>
</dbReference>
<dbReference type="Pfam" id="PF00392">
    <property type="entry name" value="GntR"/>
    <property type="match status" value="1"/>
</dbReference>
<dbReference type="Proteomes" id="UP000297638">
    <property type="component" value="Unassembled WGS sequence"/>
</dbReference>
<dbReference type="PANTHER" id="PTHR44846">
    <property type="entry name" value="MANNOSYL-D-GLYCERATE TRANSPORT/METABOLISM SYSTEM REPRESSOR MNGR-RELATED"/>
    <property type="match status" value="1"/>
</dbReference>
<evidence type="ECO:0000256" key="2">
    <source>
        <dbReference type="ARBA" id="ARBA00023125"/>
    </source>
</evidence>
<keyword evidence="1" id="KW-0805">Transcription regulation</keyword>
<dbReference type="GO" id="GO:0003700">
    <property type="term" value="F:DNA-binding transcription factor activity"/>
    <property type="evidence" value="ECO:0007669"/>
    <property type="project" value="InterPro"/>
</dbReference>
<dbReference type="InterPro" id="IPR036388">
    <property type="entry name" value="WH-like_DNA-bd_sf"/>
</dbReference>
<dbReference type="InterPro" id="IPR028978">
    <property type="entry name" value="Chorismate_lyase_/UTRA_dom_sf"/>
</dbReference>
<accession>A0A4Y8TT51</accession>
<name>A0A4Y8TT51_9MICC</name>
<dbReference type="PROSITE" id="PS50949">
    <property type="entry name" value="HTH_GNTR"/>
    <property type="match status" value="1"/>
</dbReference>
<dbReference type="AlphaFoldDB" id="A0A4Y8TT51"/>
<dbReference type="RefSeq" id="WP_134780928.1">
    <property type="nucleotide sequence ID" value="NZ_SPDS01000002.1"/>
</dbReference>
<evidence type="ECO:0000256" key="1">
    <source>
        <dbReference type="ARBA" id="ARBA00023015"/>
    </source>
</evidence>
<dbReference type="SUPFAM" id="SSF64288">
    <property type="entry name" value="Chorismate lyase-like"/>
    <property type="match status" value="1"/>
</dbReference>
<evidence type="ECO:0000259" key="4">
    <source>
        <dbReference type="PROSITE" id="PS50949"/>
    </source>
</evidence>
<sequence>MENKKQPKYQALTTWLRQEIASGTWHEGDVLPSEAELCARANASRGTVRHALAQLRSEGLIAGGQGKPPFVAQQVQSQSFTTFMSFTDWARSIGLDAGQDTRELAQRRSDAFVSEQLELDEDAKVVQLLRLRLLDGSPAMLERTSFPQEVGRLLFDFDTDSGSIFAYLREQGVDLYRGKHTIDAVAADEVDAQLLGVPVGAPLLREQRVTSAKSGQKLEFSDDRYLPHLANFTIENTSEQRASLSRVRSIAG</sequence>
<dbReference type="CDD" id="cd07377">
    <property type="entry name" value="WHTH_GntR"/>
    <property type="match status" value="1"/>
</dbReference>
<dbReference type="PRINTS" id="PR00035">
    <property type="entry name" value="HTHGNTR"/>
</dbReference>
<dbReference type="SMART" id="SM00345">
    <property type="entry name" value="HTH_GNTR"/>
    <property type="match status" value="1"/>
</dbReference>
<organism evidence="5 6">
    <name type="scientific">Glutamicibacter arilaitensis</name>
    <dbReference type="NCBI Taxonomy" id="256701"/>
    <lineage>
        <taxon>Bacteria</taxon>
        <taxon>Bacillati</taxon>
        <taxon>Actinomycetota</taxon>
        <taxon>Actinomycetes</taxon>
        <taxon>Micrococcales</taxon>
        <taxon>Micrococcaceae</taxon>
        <taxon>Glutamicibacter</taxon>
    </lineage>
</organism>
<proteinExistence type="predicted"/>
<protein>
    <submittedName>
        <fullName evidence="5">GntR family transcriptional regulator</fullName>
    </submittedName>
</protein>